<dbReference type="PANTHER" id="PTHR31515">
    <property type="entry name" value="TRANSMEMBRANE PROTEIN-RELATED"/>
    <property type="match status" value="1"/>
</dbReference>
<gene>
    <name evidence="3" type="ORF">V8G54_013001</name>
</gene>
<dbReference type="EMBL" id="CP144697">
    <property type="protein sequence ID" value="WVZ15435.1"/>
    <property type="molecule type" value="Genomic_DNA"/>
</dbReference>
<sequence length="1086" mass="124240">QNSTLHTLRTSLCGCPGLVCPQLQSLVLPFAVAPPTMIRSSAVALPILLVLVASSHPFDKFVISVNKDIHNVNPYCDFYQFLIVSSLGSPIETRKSGRSSVFSLFNLKERSRFWSEDVIHNDFDDLKFSSHGKSSSFNYTNAGNIANYLKLQEVDSIHLPVPVNFIFIGFEGKGSHEFKLLPEEIERWFTKIDHIFEHTRIRHEEVLTPFYKSNIDKMRWHHLPVVSHINYNFSVHAIEMGEKVTSIIEHAINVFGRKEDPVGSRDNNGGSWQVDVDMLDGLLSSLVEYLQLDNAYNIFILNPKRDERKSKYGYRRGLSEPEINLLKEAFNANPNNHHVVQNKSLQMKLLQAENIPENLLALTKIQRPLYVKHPMMKFSWTRTEDADVMEWHNIWLNALDNFRRLYQGKDIVEIIEVKALQLLKGKDQDLKLQLEKVLKSADYSDFQAECLTDTWIGKDRWAFIDLSAGPFSWGPAVGGEGVRTEASLPSVEKTIGSASEISEEEAEDRLQDTIQEKFAVFGDKEHQAIDILLAEIDIYELFAFKHCKGRKVKLALCEGNTLRKGSVLYVDVGVQYHVEAALAIWLLVWRLRWSEKCTLDQRHTEVVIPCELDERMRDLRNELQSFEGKEYDESHKKKAIEALKRMESWNLFSDTNEEFQNYTVARDSFLAHLGAMLWGSMRHIVSPSVADGAFHYYEKISFQLFFVTQEKVKHIKQLPVDMNAIKGSLSSLTVPSQKAMFSQHMLPLSEDPALAMAFAVARRAAAVPLLLINGTYRKTVRTYLDSSILQYQLQRLNKHGSLKGRHAHSRSVLEVPIFWFIYSEPLLLDKYFQAKALSDMIIVVQSESSSWESHLHCNGHSLLLDLRQPIKAAVAATAEHLAGLLPLHLVYGQAHETAIEDWLWSVGCNPFSITSQGWHISQFQSDSIARSYVITSLEESIQLVNSAIHLLLMERTRTWQRNCDGDRLVYDTAFDAAEKTFRIFQSQELELANKYSYVVSLWKRVSTVTGELRYVDALRLLNTLEDASKRFVGQVNATLSLLHPINCTRERKIHMVFDMTTIPAFLIVLGCLYMVLRPRRPKPKIN</sequence>
<dbReference type="PANTHER" id="PTHR31515:SF2">
    <property type="entry name" value="TRANSMEMBRANE PROTEIN"/>
    <property type="match status" value="1"/>
</dbReference>
<feature type="domain" description="DUF7906" evidence="2">
    <location>
        <begin position="444"/>
        <end position="497"/>
    </location>
</feature>
<reference evidence="3 4" key="1">
    <citation type="journal article" date="2023" name="Life. Sci Alliance">
        <title>Evolutionary insights into 3D genome organization and epigenetic landscape of Vigna mungo.</title>
        <authorList>
            <person name="Junaid A."/>
            <person name="Singh B."/>
            <person name="Bhatia S."/>
        </authorList>
    </citation>
    <scope>NUCLEOTIDE SEQUENCE [LARGE SCALE GENOMIC DNA]</scope>
    <source>
        <strain evidence="3">Urdbean</strain>
    </source>
</reference>
<evidence type="ECO:0000256" key="1">
    <source>
        <dbReference type="SAM" id="Phobius"/>
    </source>
</evidence>
<organism evidence="3 4">
    <name type="scientific">Vigna mungo</name>
    <name type="common">Black gram</name>
    <name type="synonym">Phaseolus mungo</name>
    <dbReference type="NCBI Taxonomy" id="3915"/>
    <lineage>
        <taxon>Eukaryota</taxon>
        <taxon>Viridiplantae</taxon>
        <taxon>Streptophyta</taxon>
        <taxon>Embryophyta</taxon>
        <taxon>Tracheophyta</taxon>
        <taxon>Spermatophyta</taxon>
        <taxon>Magnoliopsida</taxon>
        <taxon>eudicotyledons</taxon>
        <taxon>Gunneridae</taxon>
        <taxon>Pentapetalae</taxon>
        <taxon>rosids</taxon>
        <taxon>fabids</taxon>
        <taxon>Fabales</taxon>
        <taxon>Fabaceae</taxon>
        <taxon>Papilionoideae</taxon>
        <taxon>50 kb inversion clade</taxon>
        <taxon>NPAAA clade</taxon>
        <taxon>indigoferoid/millettioid clade</taxon>
        <taxon>Phaseoleae</taxon>
        <taxon>Vigna</taxon>
    </lineage>
</organism>
<dbReference type="AlphaFoldDB" id="A0AAQ3NSB8"/>
<proteinExistence type="predicted"/>
<keyword evidence="4" id="KW-1185">Reference proteome</keyword>
<keyword evidence="1" id="KW-0472">Membrane</keyword>
<dbReference type="InterPro" id="IPR057228">
    <property type="entry name" value="DUF7906"/>
</dbReference>
<feature type="non-terminal residue" evidence="3">
    <location>
        <position position="1"/>
    </location>
</feature>
<dbReference type="Pfam" id="PF25483">
    <property type="entry name" value="DUF7906"/>
    <property type="match status" value="1"/>
</dbReference>
<accession>A0AAQ3NSB8</accession>
<feature type="transmembrane region" description="Helical" evidence="1">
    <location>
        <begin position="1055"/>
        <end position="1076"/>
    </location>
</feature>
<name>A0AAQ3NSB8_VIGMU</name>
<dbReference type="Proteomes" id="UP001374535">
    <property type="component" value="Chromosome 4"/>
</dbReference>
<keyword evidence="1" id="KW-1133">Transmembrane helix</keyword>
<evidence type="ECO:0000313" key="4">
    <source>
        <dbReference type="Proteomes" id="UP001374535"/>
    </source>
</evidence>
<protein>
    <recommendedName>
        <fullName evidence="2">DUF7906 domain-containing protein</fullName>
    </recommendedName>
</protein>
<evidence type="ECO:0000259" key="2">
    <source>
        <dbReference type="Pfam" id="PF25483"/>
    </source>
</evidence>
<evidence type="ECO:0000313" key="3">
    <source>
        <dbReference type="EMBL" id="WVZ15435.1"/>
    </source>
</evidence>
<keyword evidence="1" id="KW-0812">Transmembrane</keyword>